<gene>
    <name evidence="1" type="ORF">SAMN05443550_103159</name>
</gene>
<protein>
    <submittedName>
        <fullName evidence="1">Uncharacterized protein</fullName>
    </submittedName>
</protein>
<name>A0A1H4B0B4_9SPHI</name>
<dbReference type="Proteomes" id="UP000198850">
    <property type="component" value="Unassembled WGS sequence"/>
</dbReference>
<accession>A0A1H4B0B4</accession>
<proteinExistence type="predicted"/>
<reference evidence="1 2" key="1">
    <citation type="submission" date="2016-10" db="EMBL/GenBank/DDBJ databases">
        <authorList>
            <person name="de Groot N.N."/>
        </authorList>
    </citation>
    <scope>NUCLEOTIDE SEQUENCE [LARGE SCALE GENOMIC DNA]</scope>
    <source>
        <strain evidence="1 2">DSM 19033</strain>
    </source>
</reference>
<dbReference type="AlphaFoldDB" id="A0A1H4B0B4"/>
<keyword evidence="2" id="KW-1185">Reference proteome</keyword>
<organism evidence="1 2">
    <name type="scientific">Pedobacter hartonius</name>
    <dbReference type="NCBI Taxonomy" id="425514"/>
    <lineage>
        <taxon>Bacteria</taxon>
        <taxon>Pseudomonadati</taxon>
        <taxon>Bacteroidota</taxon>
        <taxon>Sphingobacteriia</taxon>
        <taxon>Sphingobacteriales</taxon>
        <taxon>Sphingobacteriaceae</taxon>
        <taxon>Pedobacter</taxon>
    </lineage>
</organism>
<dbReference type="STRING" id="425514.SAMN05443550_103159"/>
<dbReference type="EMBL" id="FNRA01000003">
    <property type="protein sequence ID" value="SEA41591.1"/>
    <property type="molecule type" value="Genomic_DNA"/>
</dbReference>
<sequence>MKINSMYVGLISAHTLNLYFTFEQYFKISGLG</sequence>
<evidence type="ECO:0000313" key="2">
    <source>
        <dbReference type="Proteomes" id="UP000198850"/>
    </source>
</evidence>
<evidence type="ECO:0000313" key="1">
    <source>
        <dbReference type="EMBL" id="SEA41591.1"/>
    </source>
</evidence>